<dbReference type="GO" id="GO:0045259">
    <property type="term" value="C:proton-transporting ATP synthase complex"/>
    <property type="evidence" value="ECO:0007669"/>
    <property type="project" value="UniProtKB-KW"/>
</dbReference>
<evidence type="ECO:0000256" key="4">
    <source>
        <dbReference type="ARBA" id="ARBA00023065"/>
    </source>
</evidence>
<dbReference type="Pfam" id="PF00213">
    <property type="entry name" value="OSCP"/>
    <property type="match status" value="1"/>
</dbReference>
<evidence type="ECO:0000256" key="9">
    <source>
        <dbReference type="SAM" id="Coils"/>
    </source>
</evidence>
<accession>A0A229USK0</accession>
<evidence type="ECO:0000256" key="6">
    <source>
        <dbReference type="ARBA" id="ARBA00023196"/>
    </source>
</evidence>
<gene>
    <name evidence="8" type="primary">atpH</name>
    <name evidence="10" type="ORF">CF651_10785</name>
</gene>
<dbReference type="InterPro" id="IPR000711">
    <property type="entry name" value="ATPase_OSCP/dsu"/>
</dbReference>
<keyword evidence="6 8" id="KW-0139">CF(1)</keyword>
<dbReference type="PANTHER" id="PTHR11910">
    <property type="entry name" value="ATP SYNTHASE DELTA CHAIN"/>
    <property type="match status" value="1"/>
</dbReference>
<dbReference type="EMBL" id="NMQW01000015">
    <property type="protein sequence ID" value="OXM86408.1"/>
    <property type="molecule type" value="Genomic_DNA"/>
</dbReference>
<keyword evidence="9" id="KW-0175">Coiled coil</keyword>
<dbReference type="GO" id="GO:0046933">
    <property type="term" value="F:proton-transporting ATP synthase activity, rotational mechanism"/>
    <property type="evidence" value="ECO:0007669"/>
    <property type="project" value="UniProtKB-UniRule"/>
</dbReference>
<comment type="subcellular location">
    <subcellularLocation>
        <location evidence="8">Cell membrane</location>
        <topology evidence="8">Peripheral membrane protein</topology>
    </subcellularLocation>
    <subcellularLocation>
        <location evidence="1">Membrane</location>
    </subcellularLocation>
</comment>
<feature type="coiled-coil region" evidence="9">
    <location>
        <begin position="11"/>
        <end position="38"/>
    </location>
</feature>
<comment type="function">
    <text evidence="8">F(1)F(0) ATP synthase produces ATP from ADP in the presence of a proton or sodium gradient. F-type ATPases consist of two structural domains, F(1) containing the extramembraneous catalytic core and F(0) containing the membrane proton channel, linked together by a central stalk and a peripheral stalk. During catalysis, ATP synthesis in the catalytic domain of F(1) is coupled via a rotary mechanism of the central stalk subunits to proton translocation.</text>
</comment>
<keyword evidence="2 8" id="KW-0813">Transport</keyword>
<dbReference type="OrthoDB" id="9802471at2"/>
<keyword evidence="3 8" id="KW-0375">Hydrogen ion transport</keyword>
<dbReference type="GO" id="GO:0005886">
    <property type="term" value="C:plasma membrane"/>
    <property type="evidence" value="ECO:0007669"/>
    <property type="project" value="UniProtKB-SubCell"/>
</dbReference>
<dbReference type="HAMAP" id="MF_01416">
    <property type="entry name" value="ATP_synth_delta_bact"/>
    <property type="match status" value="1"/>
</dbReference>
<evidence type="ECO:0000256" key="3">
    <source>
        <dbReference type="ARBA" id="ARBA00022781"/>
    </source>
</evidence>
<dbReference type="InterPro" id="IPR020781">
    <property type="entry name" value="ATPase_OSCP/d_CS"/>
</dbReference>
<keyword evidence="7 8" id="KW-0066">ATP synthesis</keyword>
<sequence>MSQDTIVAKRYAKALFELAKEQNKIAAVEEELKSVVAILQDNTDFEKLIKHPGLGIDAKKALLKNVFESQLSDITYNTLVLLVENGREELLDALVNYFVTIASDVLGQAQATVYTPVELSEAELNHISATFSQLTSKQIRVVSVLDKSLLGGIQVRIGDRLYDGSLSGKLERLQKTLNQTQAL</sequence>
<dbReference type="PROSITE" id="PS00389">
    <property type="entry name" value="ATPASE_DELTA"/>
    <property type="match status" value="1"/>
</dbReference>
<comment type="caution">
    <text evidence="10">The sequence shown here is derived from an EMBL/GenBank/DDBJ whole genome shotgun (WGS) entry which is preliminary data.</text>
</comment>
<evidence type="ECO:0000256" key="1">
    <source>
        <dbReference type="ARBA" id="ARBA00004370"/>
    </source>
</evidence>
<dbReference type="Gene3D" id="1.10.520.20">
    <property type="entry name" value="N-terminal domain of the delta subunit of the F1F0-ATP synthase"/>
    <property type="match status" value="1"/>
</dbReference>
<organism evidence="10 11">
    <name type="scientific">Paenibacillus rigui</name>
    <dbReference type="NCBI Taxonomy" id="554312"/>
    <lineage>
        <taxon>Bacteria</taxon>
        <taxon>Bacillati</taxon>
        <taxon>Bacillota</taxon>
        <taxon>Bacilli</taxon>
        <taxon>Bacillales</taxon>
        <taxon>Paenibacillaceae</taxon>
        <taxon>Paenibacillus</taxon>
    </lineage>
</organism>
<comment type="similarity">
    <text evidence="8">Belongs to the ATPase delta chain family.</text>
</comment>
<comment type="function">
    <text evidence="8">This protein is part of the stalk that links CF(0) to CF(1). It either transmits conformational changes from CF(0) to CF(1) or is implicated in proton conduction.</text>
</comment>
<dbReference type="InterPro" id="IPR026015">
    <property type="entry name" value="ATP_synth_OSCP/delta_N_sf"/>
</dbReference>
<dbReference type="NCBIfam" id="NF004403">
    <property type="entry name" value="PRK05758.2-4"/>
    <property type="match status" value="1"/>
</dbReference>
<protein>
    <recommendedName>
        <fullName evidence="8">ATP synthase subunit delta</fullName>
    </recommendedName>
    <alternativeName>
        <fullName evidence="8">ATP synthase F(1) sector subunit delta</fullName>
    </alternativeName>
    <alternativeName>
        <fullName evidence="8">F-type ATPase subunit delta</fullName>
        <shortName evidence="8">F-ATPase subunit delta</shortName>
    </alternativeName>
</protein>
<reference evidence="10 11" key="1">
    <citation type="submission" date="2017-07" db="EMBL/GenBank/DDBJ databases">
        <title>Genome sequencing and assembly of Paenibacillus rigui.</title>
        <authorList>
            <person name="Mayilraj S."/>
        </authorList>
    </citation>
    <scope>NUCLEOTIDE SEQUENCE [LARGE SCALE GENOMIC DNA]</scope>
    <source>
        <strain evidence="10 11">JCM 16352</strain>
    </source>
</reference>
<proteinExistence type="inferred from homology"/>
<keyword evidence="8" id="KW-1003">Cell membrane</keyword>
<evidence type="ECO:0000256" key="2">
    <source>
        <dbReference type="ARBA" id="ARBA00022448"/>
    </source>
</evidence>
<dbReference type="AlphaFoldDB" id="A0A229USK0"/>
<evidence type="ECO:0000256" key="8">
    <source>
        <dbReference type="HAMAP-Rule" id="MF_01416"/>
    </source>
</evidence>
<dbReference type="Proteomes" id="UP000215509">
    <property type="component" value="Unassembled WGS sequence"/>
</dbReference>
<evidence type="ECO:0000256" key="5">
    <source>
        <dbReference type="ARBA" id="ARBA00023136"/>
    </source>
</evidence>
<dbReference type="PRINTS" id="PR00125">
    <property type="entry name" value="ATPASEDELTA"/>
</dbReference>
<dbReference type="RefSeq" id="WP_094014865.1">
    <property type="nucleotide sequence ID" value="NZ_NMQW01000015.1"/>
</dbReference>
<evidence type="ECO:0000313" key="11">
    <source>
        <dbReference type="Proteomes" id="UP000215509"/>
    </source>
</evidence>
<evidence type="ECO:0000256" key="7">
    <source>
        <dbReference type="ARBA" id="ARBA00023310"/>
    </source>
</evidence>
<keyword evidence="11" id="KW-1185">Reference proteome</keyword>
<dbReference type="NCBIfam" id="TIGR01145">
    <property type="entry name" value="ATP_synt_delta"/>
    <property type="match status" value="1"/>
</dbReference>
<evidence type="ECO:0000313" key="10">
    <source>
        <dbReference type="EMBL" id="OXM86408.1"/>
    </source>
</evidence>
<keyword evidence="5 8" id="KW-0472">Membrane</keyword>
<name>A0A229USK0_9BACL</name>
<keyword evidence="4 8" id="KW-0406">Ion transport</keyword>
<dbReference type="SUPFAM" id="SSF47928">
    <property type="entry name" value="N-terminal domain of the delta subunit of the F1F0-ATP synthase"/>
    <property type="match status" value="1"/>
</dbReference>